<proteinExistence type="predicted"/>
<dbReference type="EMBL" id="MF477836">
    <property type="protein sequence ID" value="AXE75060.1"/>
    <property type="molecule type" value="Genomic_DNA"/>
</dbReference>
<dbReference type="AlphaFoldDB" id="A0A4Y1NN37"/>
<accession>A0A4Y1NN37</accession>
<geneLocation type="plasmid" evidence="1">
    <name>pKM0218</name>
</geneLocation>
<name>A0A4Y1NN37_9STAP</name>
<keyword evidence="1" id="KW-0614">Plasmid</keyword>
<protein>
    <submittedName>
        <fullName evidence="1">Uncharacterized protein</fullName>
    </submittedName>
</protein>
<evidence type="ECO:0000313" key="1">
    <source>
        <dbReference type="EMBL" id="AXE75060.1"/>
    </source>
</evidence>
<organism evidence="1">
    <name type="scientific">Macrococcoides canis</name>
    <dbReference type="NCBI Taxonomy" id="1855823"/>
    <lineage>
        <taxon>Bacteria</taxon>
        <taxon>Bacillati</taxon>
        <taxon>Bacillota</taxon>
        <taxon>Bacilli</taxon>
        <taxon>Bacillales</taxon>
        <taxon>Staphylococcaceae</taxon>
        <taxon>Macrococcoides</taxon>
    </lineage>
</organism>
<sequence>MENINEKTNDAIKYESINRYNILTRTEEDKNMKIAVSFGEDNNFWFKNISKDKVTKKTSDSLILIDDETQLFYELERPVNFN</sequence>
<reference evidence="1" key="1">
    <citation type="journal article" date="2019" name="J. Antimicrob. Chemother.">
        <title>Macrococcus canis contains recombinogenic methicillin resistance elements and the mecB plasmid found in Staphylococcus aureus.</title>
        <authorList>
            <person name="Chanchaithong P."/>
            <person name="Perreten V."/>
            <person name="Schwendener S."/>
        </authorList>
    </citation>
    <scope>NUCLEOTIDE SEQUENCE</scope>
    <source>
        <strain evidence="1">KM0218</strain>
        <plasmid evidence="1">pKM0218</plasmid>
    </source>
</reference>